<dbReference type="InterPro" id="IPR036291">
    <property type="entry name" value="NAD(P)-bd_dom_sf"/>
</dbReference>
<gene>
    <name evidence="3" type="ORF">SAMN04488045_2295</name>
</gene>
<sequence>MRDQDKSVAIIGCGFVADLYMRSLQTFPDIRVTGVWDHDAARLAAFCAHWGLSAAPDQTALLDMLPKDGVVLNLTNPGAHFEVNSACLNAGHHVYCEKPLAMTVAEAKTLTDLAASKGLQLASAPCSVLGEAAQTLGQAIRNGTAGTPRAIYAELDDGFVPQAPFRKWMTESGAPWPFEDEFRVGCTLEHAGYYLSWFLAWFGGVRSVTAASAEVIPDKAGTGPFAPDLSVATLFFENGPVTRLTCSIVAPHDHGLKVIGDNGVLTCNAAWDNSAKIRYARRMTVRRKLLEHPFPKRLRIAGETHPKTGRWGAASMNFALGPAEMLDAIAEDRPSRLSGNYALHLTEVTLAIQNAGDDTGAQKMTTTCQPMEPMPWAT</sequence>
<accession>A0A1H5YWI4</accession>
<dbReference type="Proteomes" id="UP000236752">
    <property type="component" value="Unassembled WGS sequence"/>
</dbReference>
<evidence type="ECO:0000313" key="4">
    <source>
        <dbReference type="Proteomes" id="UP000236752"/>
    </source>
</evidence>
<dbReference type="Gene3D" id="3.30.360.10">
    <property type="entry name" value="Dihydrodipicolinate Reductase, domain 2"/>
    <property type="match status" value="1"/>
</dbReference>
<dbReference type="Pfam" id="PF22725">
    <property type="entry name" value="GFO_IDH_MocA_C3"/>
    <property type="match status" value="1"/>
</dbReference>
<dbReference type="EMBL" id="FNUZ01000003">
    <property type="protein sequence ID" value="SEG28441.1"/>
    <property type="molecule type" value="Genomic_DNA"/>
</dbReference>
<evidence type="ECO:0000313" key="3">
    <source>
        <dbReference type="EMBL" id="SEG28441.1"/>
    </source>
</evidence>
<dbReference type="InterPro" id="IPR051317">
    <property type="entry name" value="Gfo/Idh/MocA_oxidoreduct"/>
</dbReference>
<dbReference type="InterPro" id="IPR055170">
    <property type="entry name" value="GFO_IDH_MocA-like_dom"/>
</dbReference>
<organism evidence="3 4">
    <name type="scientific">Thalassococcus halodurans</name>
    <dbReference type="NCBI Taxonomy" id="373675"/>
    <lineage>
        <taxon>Bacteria</taxon>
        <taxon>Pseudomonadati</taxon>
        <taxon>Pseudomonadota</taxon>
        <taxon>Alphaproteobacteria</taxon>
        <taxon>Rhodobacterales</taxon>
        <taxon>Roseobacteraceae</taxon>
        <taxon>Thalassococcus</taxon>
    </lineage>
</organism>
<reference evidence="3 4" key="1">
    <citation type="submission" date="2016-10" db="EMBL/GenBank/DDBJ databases">
        <authorList>
            <person name="de Groot N.N."/>
        </authorList>
    </citation>
    <scope>NUCLEOTIDE SEQUENCE [LARGE SCALE GENOMIC DNA]</scope>
    <source>
        <strain evidence="3 4">DSM 26915</strain>
    </source>
</reference>
<keyword evidence="4" id="KW-1185">Reference proteome</keyword>
<dbReference type="GO" id="GO:0000166">
    <property type="term" value="F:nucleotide binding"/>
    <property type="evidence" value="ECO:0007669"/>
    <property type="project" value="InterPro"/>
</dbReference>
<dbReference type="Gene3D" id="3.40.50.720">
    <property type="entry name" value="NAD(P)-binding Rossmann-like Domain"/>
    <property type="match status" value="1"/>
</dbReference>
<dbReference type="PANTHER" id="PTHR43708">
    <property type="entry name" value="CONSERVED EXPRESSED OXIDOREDUCTASE (EUROFUNG)"/>
    <property type="match status" value="1"/>
</dbReference>
<protein>
    <submittedName>
        <fullName evidence="3">Predicted dehydrogenase</fullName>
    </submittedName>
</protein>
<dbReference type="RefSeq" id="WP_103910846.1">
    <property type="nucleotide sequence ID" value="NZ_FNUZ01000003.1"/>
</dbReference>
<dbReference type="SUPFAM" id="SSF51735">
    <property type="entry name" value="NAD(P)-binding Rossmann-fold domains"/>
    <property type="match status" value="1"/>
</dbReference>
<feature type="domain" description="GFO/IDH/MocA-like oxidoreductase" evidence="2">
    <location>
        <begin position="134"/>
        <end position="265"/>
    </location>
</feature>
<dbReference type="InterPro" id="IPR000683">
    <property type="entry name" value="Gfo/Idh/MocA-like_OxRdtase_N"/>
</dbReference>
<evidence type="ECO:0000259" key="2">
    <source>
        <dbReference type="Pfam" id="PF22725"/>
    </source>
</evidence>
<dbReference type="Pfam" id="PF01408">
    <property type="entry name" value="GFO_IDH_MocA"/>
    <property type="match status" value="1"/>
</dbReference>
<dbReference type="OrthoDB" id="9776544at2"/>
<name>A0A1H5YWI4_9RHOB</name>
<feature type="domain" description="Gfo/Idh/MocA-like oxidoreductase N-terminal" evidence="1">
    <location>
        <begin position="7"/>
        <end position="122"/>
    </location>
</feature>
<dbReference type="PANTHER" id="PTHR43708:SF8">
    <property type="entry name" value="OXIDOREDUCTASE"/>
    <property type="match status" value="1"/>
</dbReference>
<dbReference type="AlphaFoldDB" id="A0A1H5YWI4"/>
<dbReference type="SUPFAM" id="SSF55347">
    <property type="entry name" value="Glyceraldehyde-3-phosphate dehydrogenase-like, C-terminal domain"/>
    <property type="match status" value="1"/>
</dbReference>
<proteinExistence type="predicted"/>
<evidence type="ECO:0000259" key="1">
    <source>
        <dbReference type="Pfam" id="PF01408"/>
    </source>
</evidence>